<dbReference type="InterPro" id="IPR036188">
    <property type="entry name" value="FAD/NAD-bd_sf"/>
</dbReference>
<proteinExistence type="predicted"/>
<evidence type="ECO:0000313" key="4">
    <source>
        <dbReference type="EMBL" id="QTX04048.1"/>
    </source>
</evidence>
<dbReference type="AlphaFoldDB" id="A0A975FM69"/>
<dbReference type="PANTHER" id="PTHR10742">
    <property type="entry name" value="FLAVIN MONOAMINE OXIDASE"/>
    <property type="match status" value="1"/>
</dbReference>
<dbReference type="KEGG" id="aarc:G127AT_12200"/>
<dbReference type="GO" id="GO:0016491">
    <property type="term" value="F:oxidoreductase activity"/>
    <property type="evidence" value="ECO:0007669"/>
    <property type="project" value="InterPro"/>
</dbReference>
<feature type="region of interest" description="Disordered" evidence="1">
    <location>
        <begin position="21"/>
        <end position="50"/>
    </location>
</feature>
<keyword evidence="5" id="KW-1185">Reference proteome</keyword>
<evidence type="ECO:0000313" key="5">
    <source>
        <dbReference type="Proteomes" id="UP000671914"/>
    </source>
</evidence>
<keyword evidence="2" id="KW-0732">Signal</keyword>
<accession>A0A975FM69</accession>
<dbReference type="Proteomes" id="UP000671914">
    <property type="component" value="Chromosome"/>
</dbReference>
<sequence>MDRRGFLFGSAAALALALAGCTPEPPAPTRSTSPTPTRTPTPGEVPVPAGLQRSKWSRNPFFRGAFSYPGVGSDRGDRERLGRPIDERVFFAGEATSLDAPGSVQGALDSAVRASDALLEISGAGERVLVVGAGIAGLAAARILTSAGHRVVLIEASERIGGRIRSEGDDDWPVPAELGAAFLGPTATSFDALLGGFGVRTRAFRPAPLFRGVDGERLDYDDVGVRAIERALSWSEDVSIDLSVEAALERSGAAEAATAEPGGGMWLAHAATAGLGLATGAAPKSVSAHQAANRLVPGASFGLGGDELRRVTGSFQAQLAEAAGDLNVLTGSVVQRIAHDEDGVRVRLDSGESLSGDRIVVTVPVGVLKSDAMRFSPPLPLAHASAIARIGMGHVEMCWLRFDERSWDSGHENVWTAVGGDDPFAIWLDYGAITGDPVLAGISVAGSAETVAAMDDGELVDAARASLAPFMG</sequence>
<evidence type="ECO:0000259" key="3">
    <source>
        <dbReference type="Pfam" id="PF01593"/>
    </source>
</evidence>
<feature type="domain" description="Amine oxidase" evidence="3">
    <location>
        <begin position="135"/>
        <end position="472"/>
    </location>
</feature>
<gene>
    <name evidence="4" type="ORF">G127AT_12200</name>
</gene>
<name>A0A975FM69_9MICO</name>
<dbReference type="Gene3D" id="3.90.660.10">
    <property type="match status" value="1"/>
</dbReference>
<feature type="domain" description="Amine oxidase" evidence="3">
    <location>
        <begin position="44"/>
        <end position="119"/>
    </location>
</feature>
<organism evidence="4 5">
    <name type="scientific">Agromyces archimandritae</name>
    <dbReference type="NCBI Taxonomy" id="2781962"/>
    <lineage>
        <taxon>Bacteria</taxon>
        <taxon>Bacillati</taxon>
        <taxon>Actinomycetota</taxon>
        <taxon>Actinomycetes</taxon>
        <taxon>Micrococcales</taxon>
        <taxon>Microbacteriaceae</taxon>
        <taxon>Agromyces</taxon>
    </lineage>
</organism>
<protein>
    <submittedName>
        <fullName evidence="4">FAD-dependent oxidoreductase</fullName>
    </submittedName>
</protein>
<evidence type="ECO:0000256" key="2">
    <source>
        <dbReference type="SAM" id="SignalP"/>
    </source>
</evidence>
<dbReference type="EMBL" id="CP071696">
    <property type="protein sequence ID" value="QTX04048.1"/>
    <property type="molecule type" value="Genomic_DNA"/>
</dbReference>
<dbReference type="PROSITE" id="PS51257">
    <property type="entry name" value="PROKAR_LIPOPROTEIN"/>
    <property type="match status" value="1"/>
</dbReference>
<dbReference type="PANTHER" id="PTHR10742:SF410">
    <property type="entry name" value="LYSINE-SPECIFIC HISTONE DEMETHYLASE 2"/>
    <property type="match status" value="1"/>
</dbReference>
<dbReference type="SUPFAM" id="SSF51905">
    <property type="entry name" value="FAD/NAD(P)-binding domain"/>
    <property type="match status" value="2"/>
</dbReference>
<feature type="signal peptide" evidence="2">
    <location>
        <begin position="1"/>
        <end position="19"/>
    </location>
</feature>
<reference evidence="4" key="1">
    <citation type="submission" date="2021-03" db="EMBL/GenBank/DDBJ databases">
        <title>Agromyces archimandritus sp. nov., isolated from the cockroach Archimandrita tessellata.</title>
        <authorList>
            <person name="Guzman J."/>
            <person name="Ortuzar M."/>
            <person name="Poehlein A."/>
            <person name="Daniel R."/>
            <person name="Trujillo M."/>
            <person name="Vilcinskas A."/>
        </authorList>
    </citation>
    <scope>NUCLEOTIDE SEQUENCE</scope>
    <source>
        <strain evidence="4">G127AT</strain>
    </source>
</reference>
<feature type="chain" id="PRO_5038978641" evidence="2">
    <location>
        <begin position="20"/>
        <end position="472"/>
    </location>
</feature>
<dbReference type="InterPro" id="IPR050281">
    <property type="entry name" value="Flavin_monoamine_oxidase"/>
</dbReference>
<dbReference type="Pfam" id="PF01593">
    <property type="entry name" value="Amino_oxidase"/>
    <property type="match status" value="2"/>
</dbReference>
<evidence type="ECO:0000256" key="1">
    <source>
        <dbReference type="SAM" id="MobiDB-lite"/>
    </source>
</evidence>
<dbReference type="InterPro" id="IPR002937">
    <property type="entry name" value="Amino_oxidase"/>
</dbReference>
<dbReference type="RefSeq" id="WP_210897252.1">
    <property type="nucleotide sequence ID" value="NZ_CP071696.1"/>
</dbReference>
<dbReference type="Gene3D" id="3.50.50.60">
    <property type="entry name" value="FAD/NAD(P)-binding domain"/>
    <property type="match status" value="2"/>
</dbReference>